<proteinExistence type="predicted"/>
<name>A0A0L9VPR1_PHAAN</name>
<accession>A0A0L9VPR1</accession>
<feature type="region of interest" description="Disordered" evidence="1">
    <location>
        <begin position="150"/>
        <end position="184"/>
    </location>
</feature>
<evidence type="ECO:0000313" key="3">
    <source>
        <dbReference type="Proteomes" id="UP000053144"/>
    </source>
</evidence>
<reference evidence="3" key="1">
    <citation type="journal article" date="2015" name="Proc. Natl. Acad. Sci. U.S.A.">
        <title>Genome sequencing of adzuki bean (Vigna angularis) provides insight into high starch and low fat accumulation and domestication.</title>
        <authorList>
            <person name="Yang K."/>
            <person name="Tian Z."/>
            <person name="Chen C."/>
            <person name="Luo L."/>
            <person name="Zhao B."/>
            <person name="Wang Z."/>
            <person name="Yu L."/>
            <person name="Li Y."/>
            <person name="Sun Y."/>
            <person name="Li W."/>
            <person name="Chen Y."/>
            <person name="Li Y."/>
            <person name="Zhang Y."/>
            <person name="Ai D."/>
            <person name="Zhao J."/>
            <person name="Shang C."/>
            <person name="Ma Y."/>
            <person name="Wu B."/>
            <person name="Wang M."/>
            <person name="Gao L."/>
            <person name="Sun D."/>
            <person name="Zhang P."/>
            <person name="Guo F."/>
            <person name="Wang W."/>
            <person name="Li Y."/>
            <person name="Wang J."/>
            <person name="Varshney R.K."/>
            <person name="Wang J."/>
            <person name="Ling H.Q."/>
            <person name="Wan P."/>
        </authorList>
    </citation>
    <scope>NUCLEOTIDE SEQUENCE</scope>
    <source>
        <strain evidence="3">cv. Jingnong 6</strain>
    </source>
</reference>
<evidence type="ECO:0000313" key="2">
    <source>
        <dbReference type="EMBL" id="KOM56739.1"/>
    </source>
</evidence>
<dbReference type="EMBL" id="CM003380">
    <property type="protein sequence ID" value="KOM56739.1"/>
    <property type="molecule type" value="Genomic_DNA"/>
</dbReference>
<dbReference type="Gramene" id="KOM56739">
    <property type="protein sequence ID" value="KOM56739"/>
    <property type="gene ID" value="LR48_Vigan10g263100"/>
</dbReference>
<protein>
    <submittedName>
        <fullName evidence="2">Uncharacterized protein</fullName>
    </submittedName>
</protein>
<dbReference type="AlphaFoldDB" id="A0A0L9VPR1"/>
<organism evidence="2 3">
    <name type="scientific">Phaseolus angularis</name>
    <name type="common">Azuki bean</name>
    <name type="synonym">Vigna angularis</name>
    <dbReference type="NCBI Taxonomy" id="3914"/>
    <lineage>
        <taxon>Eukaryota</taxon>
        <taxon>Viridiplantae</taxon>
        <taxon>Streptophyta</taxon>
        <taxon>Embryophyta</taxon>
        <taxon>Tracheophyta</taxon>
        <taxon>Spermatophyta</taxon>
        <taxon>Magnoliopsida</taxon>
        <taxon>eudicotyledons</taxon>
        <taxon>Gunneridae</taxon>
        <taxon>Pentapetalae</taxon>
        <taxon>rosids</taxon>
        <taxon>fabids</taxon>
        <taxon>Fabales</taxon>
        <taxon>Fabaceae</taxon>
        <taxon>Papilionoideae</taxon>
        <taxon>50 kb inversion clade</taxon>
        <taxon>NPAAA clade</taxon>
        <taxon>indigoferoid/millettioid clade</taxon>
        <taxon>Phaseoleae</taxon>
        <taxon>Vigna</taxon>
    </lineage>
</organism>
<evidence type="ECO:0000256" key="1">
    <source>
        <dbReference type="SAM" id="MobiDB-lite"/>
    </source>
</evidence>
<feature type="region of interest" description="Disordered" evidence="1">
    <location>
        <begin position="26"/>
        <end position="47"/>
    </location>
</feature>
<feature type="compositionally biased region" description="Basic and acidic residues" evidence="1">
    <location>
        <begin position="168"/>
        <end position="177"/>
    </location>
</feature>
<dbReference type="Proteomes" id="UP000053144">
    <property type="component" value="Chromosome 10"/>
</dbReference>
<gene>
    <name evidence="2" type="ORF">LR48_Vigan10g263100</name>
</gene>
<sequence length="236" mass="26160">MNARPMCTHERTLAQEKRTLVQKFMEDVRPQNREDARPRNTEDARPERKWTFGQRDAQRTFGEENRTLVQYRNAQDARPLSVDTVFAKGKGSLAAQTRFLSIGALGGERGAVGTVLLHPWVFFLLPFPPLFLASQNYVILDSPSKVEIRRSKASPCQGQPLPGLPFSKKNERERKGDSTVSGGASTISDVAGDFLGQLRGCAAGWSRRGGRWLPQMMKKGPQVSSAVGWEGDPSGF</sequence>